<name>A0ABX0H0X0_9ACTN</name>
<keyword evidence="2" id="KW-0808">Transferase</keyword>
<reference evidence="5 6" key="1">
    <citation type="submission" date="2020-03" db="EMBL/GenBank/DDBJ databases">
        <title>Two novel Motilibacter sp.</title>
        <authorList>
            <person name="Liu S."/>
        </authorList>
    </citation>
    <scope>NUCLEOTIDE SEQUENCE [LARGE SCALE GENOMIC DNA]</scope>
    <source>
        <strain evidence="5 6">E257</strain>
    </source>
</reference>
<dbReference type="Gene3D" id="3.40.50.2000">
    <property type="entry name" value="Glycogen Phosphorylase B"/>
    <property type="match status" value="2"/>
</dbReference>
<comment type="caution">
    <text evidence="5">The sequence shown here is derived from an EMBL/GenBank/DDBJ whole genome shotgun (WGS) entry which is preliminary data.</text>
</comment>
<dbReference type="EMBL" id="JAANNP010000032">
    <property type="protein sequence ID" value="NHC15479.1"/>
    <property type="molecule type" value="Genomic_DNA"/>
</dbReference>
<dbReference type="Pfam" id="PF13439">
    <property type="entry name" value="Glyco_transf_4"/>
    <property type="match status" value="1"/>
</dbReference>
<evidence type="ECO:0000256" key="1">
    <source>
        <dbReference type="ARBA" id="ARBA00022676"/>
    </source>
</evidence>
<dbReference type="Proteomes" id="UP000800981">
    <property type="component" value="Unassembled WGS sequence"/>
</dbReference>
<keyword evidence="1" id="KW-0328">Glycosyltransferase</keyword>
<dbReference type="RefSeq" id="WP_166283915.1">
    <property type="nucleotide sequence ID" value="NZ_JAANNP010000032.1"/>
</dbReference>
<dbReference type="InterPro" id="IPR028098">
    <property type="entry name" value="Glyco_trans_4-like_N"/>
</dbReference>
<dbReference type="PANTHER" id="PTHR12526">
    <property type="entry name" value="GLYCOSYLTRANSFERASE"/>
    <property type="match status" value="1"/>
</dbReference>
<keyword evidence="6" id="KW-1185">Reference proteome</keyword>
<feature type="region of interest" description="Disordered" evidence="3">
    <location>
        <begin position="44"/>
        <end position="86"/>
    </location>
</feature>
<dbReference type="Pfam" id="PF13692">
    <property type="entry name" value="Glyco_trans_1_4"/>
    <property type="match status" value="1"/>
</dbReference>
<evidence type="ECO:0000313" key="6">
    <source>
        <dbReference type="Proteomes" id="UP000800981"/>
    </source>
</evidence>
<evidence type="ECO:0000259" key="4">
    <source>
        <dbReference type="Pfam" id="PF13439"/>
    </source>
</evidence>
<accession>A0ABX0H0X0</accession>
<evidence type="ECO:0000256" key="3">
    <source>
        <dbReference type="SAM" id="MobiDB-lite"/>
    </source>
</evidence>
<sequence>MRVLMLVTSDVAGDSRVVREASTLAAAGHAVHVIGRGVPSGWQPPAGVTVSSVDAGTGLRRDRGTSEPSADPGGQPSALPAGSPVRRALPPHLRAARWALLPRHNATVLARFTAGAAADAAGRDADVVHAHDFNTLALATRLAEAKQARLVYDTHEFWSGRPRVGRPTPYAARRDLAAERALGARADAVITVGPGVAGLLRQEFGWEHVTVVRNSFPLPETPYALPDAPTGAVYAGRMAPYRELETVADAARRLEGLRLTAIGPADPTWLATFEPGPLEVRPALPLPEAEQMIAERGLALVTHSARWVNHRVALPNKLFLAVRVGVPVVATDVDELAGVVRQHGLGTLYAPGDAVGLARAVREAVERWPELVAAVRAAQPALSWDVDAAALLSVYRALERG</sequence>
<evidence type="ECO:0000256" key="2">
    <source>
        <dbReference type="ARBA" id="ARBA00022679"/>
    </source>
</evidence>
<evidence type="ECO:0000313" key="5">
    <source>
        <dbReference type="EMBL" id="NHC15479.1"/>
    </source>
</evidence>
<feature type="domain" description="Glycosyltransferase subfamily 4-like N-terminal" evidence="4">
    <location>
        <begin position="17"/>
        <end position="214"/>
    </location>
</feature>
<dbReference type="CDD" id="cd03801">
    <property type="entry name" value="GT4_PimA-like"/>
    <property type="match status" value="1"/>
</dbReference>
<protein>
    <submittedName>
        <fullName evidence="5">Glycosyltransferase family 4 protein</fullName>
    </submittedName>
</protein>
<organism evidence="5 6">
    <name type="scientific">Motilibacter deserti</name>
    <dbReference type="NCBI Taxonomy" id="2714956"/>
    <lineage>
        <taxon>Bacteria</taxon>
        <taxon>Bacillati</taxon>
        <taxon>Actinomycetota</taxon>
        <taxon>Actinomycetes</taxon>
        <taxon>Motilibacterales</taxon>
        <taxon>Motilibacteraceae</taxon>
        <taxon>Motilibacter</taxon>
    </lineage>
</organism>
<proteinExistence type="predicted"/>
<gene>
    <name evidence="5" type="ORF">G9H71_17000</name>
</gene>
<dbReference type="SUPFAM" id="SSF53756">
    <property type="entry name" value="UDP-Glycosyltransferase/glycogen phosphorylase"/>
    <property type="match status" value="1"/>
</dbReference>